<keyword evidence="1" id="KW-0812">Transmembrane</keyword>
<organism evidence="2 3">
    <name type="scientific">Agreia bicolorata</name>
    <dbReference type="NCBI Taxonomy" id="110935"/>
    <lineage>
        <taxon>Bacteria</taxon>
        <taxon>Bacillati</taxon>
        <taxon>Actinomycetota</taxon>
        <taxon>Actinomycetes</taxon>
        <taxon>Micrococcales</taxon>
        <taxon>Microbacteriaceae</taxon>
        <taxon>Agreia</taxon>
    </lineage>
</organism>
<feature type="transmembrane region" description="Helical" evidence="1">
    <location>
        <begin position="20"/>
        <end position="41"/>
    </location>
</feature>
<accession>A0ABR5CJG6</accession>
<feature type="transmembrane region" description="Helical" evidence="1">
    <location>
        <begin position="47"/>
        <end position="68"/>
    </location>
</feature>
<keyword evidence="3" id="KW-1185">Reference proteome</keyword>
<keyword evidence="1" id="KW-0472">Membrane</keyword>
<gene>
    <name evidence="2" type="ORF">TZ00_03305</name>
</gene>
<comment type="caution">
    <text evidence="2">The sequence shown here is derived from an EMBL/GenBank/DDBJ whole genome shotgun (WGS) entry which is preliminary data.</text>
</comment>
<sequence>MSNTRDLSSAMRHELRNPVIGVLAIILYGGSAVLLLLFWFTDLRSDLAPFVGQGIPIVVVIFTVAIGLRARKRMRAGDPRR</sequence>
<protein>
    <recommendedName>
        <fullName evidence="4">Signal transduction histidine kinase dimerisation/phosphoacceptor domain-containing protein</fullName>
    </recommendedName>
</protein>
<reference evidence="2 3" key="1">
    <citation type="journal article" date="2001" name="Int. J. Syst. Evol. Microbiol.">
        <title>Agreia bicolorata gen. nov., sp. nov., to accommodate actinobacteria isolated from narrow reed grass infected by the nematode Heteroanguina graminophila.</title>
        <authorList>
            <person name="Evtushenko L.I."/>
            <person name="Dorofeeva L.V."/>
            <person name="Dobrovolskaya T.G."/>
            <person name="Streshinskaya G.M."/>
            <person name="Subbotin S.A."/>
            <person name="Tiedje J.M."/>
        </authorList>
    </citation>
    <scope>NUCLEOTIDE SEQUENCE [LARGE SCALE GENOMIC DNA]</scope>
    <source>
        <strain evidence="2 3">VKM Ac-1804</strain>
    </source>
</reference>
<dbReference type="RefSeq" id="WP_044439135.1">
    <property type="nucleotide sequence ID" value="NZ_JYFC01000001.1"/>
</dbReference>
<evidence type="ECO:0000313" key="3">
    <source>
        <dbReference type="Proteomes" id="UP000032503"/>
    </source>
</evidence>
<evidence type="ECO:0000256" key="1">
    <source>
        <dbReference type="SAM" id="Phobius"/>
    </source>
</evidence>
<dbReference type="Proteomes" id="UP000032503">
    <property type="component" value="Unassembled WGS sequence"/>
</dbReference>
<evidence type="ECO:0008006" key="4">
    <source>
        <dbReference type="Google" id="ProtNLM"/>
    </source>
</evidence>
<dbReference type="EMBL" id="JYFC01000001">
    <property type="protein sequence ID" value="KJC65798.1"/>
    <property type="molecule type" value="Genomic_DNA"/>
</dbReference>
<keyword evidence="1" id="KW-1133">Transmembrane helix</keyword>
<name>A0ABR5CJG6_9MICO</name>
<evidence type="ECO:0000313" key="2">
    <source>
        <dbReference type="EMBL" id="KJC65798.1"/>
    </source>
</evidence>
<proteinExistence type="predicted"/>